<dbReference type="PANTHER" id="PTHR42718:SF47">
    <property type="entry name" value="METHYL VIOLOGEN RESISTANCE PROTEIN SMVA"/>
    <property type="match status" value="1"/>
</dbReference>
<feature type="transmembrane region" description="Helical" evidence="8">
    <location>
        <begin position="279"/>
        <end position="297"/>
    </location>
</feature>
<dbReference type="Proteomes" id="UP001307760">
    <property type="component" value="Unassembled WGS sequence"/>
</dbReference>
<proteinExistence type="predicted"/>
<dbReference type="InterPro" id="IPR011701">
    <property type="entry name" value="MFS"/>
</dbReference>
<keyword evidence="7" id="KW-0046">Antibiotic resistance</keyword>
<feature type="transmembrane region" description="Helical" evidence="8">
    <location>
        <begin position="104"/>
        <end position="126"/>
    </location>
</feature>
<keyword evidence="2" id="KW-0813">Transport</keyword>
<evidence type="ECO:0000256" key="7">
    <source>
        <dbReference type="ARBA" id="ARBA00023251"/>
    </source>
</evidence>
<feature type="transmembrane region" description="Helical" evidence="8">
    <location>
        <begin position="55"/>
        <end position="72"/>
    </location>
</feature>
<keyword evidence="5 8" id="KW-1133">Transmembrane helix</keyword>
<accession>A0ABU7NI51</accession>
<dbReference type="PANTHER" id="PTHR42718">
    <property type="entry name" value="MAJOR FACILITATOR SUPERFAMILY MULTIDRUG TRANSPORTER MFSC"/>
    <property type="match status" value="1"/>
</dbReference>
<keyword evidence="3" id="KW-1003">Cell membrane</keyword>
<organism evidence="10 11">
    <name type="scientific">Streptomyces bugieae</name>
    <dbReference type="NCBI Taxonomy" id="3098223"/>
    <lineage>
        <taxon>Bacteria</taxon>
        <taxon>Bacillati</taxon>
        <taxon>Actinomycetota</taxon>
        <taxon>Actinomycetes</taxon>
        <taxon>Kitasatosporales</taxon>
        <taxon>Streptomycetaceae</taxon>
        <taxon>Streptomyces</taxon>
    </lineage>
</organism>
<dbReference type="PROSITE" id="PS50850">
    <property type="entry name" value="MFS"/>
    <property type="match status" value="1"/>
</dbReference>
<evidence type="ECO:0000259" key="9">
    <source>
        <dbReference type="PROSITE" id="PS50850"/>
    </source>
</evidence>
<dbReference type="Gene3D" id="1.20.1250.20">
    <property type="entry name" value="MFS general substrate transporter like domains"/>
    <property type="match status" value="2"/>
</dbReference>
<feature type="domain" description="Major facilitator superfamily (MFS) profile" evidence="9">
    <location>
        <begin position="13"/>
        <end position="378"/>
    </location>
</feature>
<evidence type="ECO:0000256" key="6">
    <source>
        <dbReference type="ARBA" id="ARBA00023136"/>
    </source>
</evidence>
<feature type="transmembrane region" description="Helical" evidence="8">
    <location>
        <begin position="235"/>
        <end position="259"/>
    </location>
</feature>
<evidence type="ECO:0000256" key="5">
    <source>
        <dbReference type="ARBA" id="ARBA00022989"/>
    </source>
</evidence>
<reference evidence="10 11" key="1">
    <citation type="submission" date="2023-12" db="EMBL/GenBank/DDBJ databases">
        <title>30 novel species of actinomycetes from the DSMZ collection.</title>
        <authorList>
            <person name="Nouioui I."/>
        </authorList>
    </citation>
    <scope>NUCLEOTIDE SEQUENCE [LARGE SCALE GENOMIC DNA]</scope>
    <source>
        <strain evidence="10 11">DSM 41528</strain>
    </source>
</reference>
<evidence type="ECO:0000256" key="8">
    <source>
        <dbReference type="SAM" id="Phobius"/>
    </source>
</evidence>
<gene>
    <name evidence="10" type="ORF">V2J85_01970</name>
</gene>
<feature type="transmembrane region" description="Helical" evidence="8">
    <location>
        <begin position="138"/>
        <end position="163"/>
    </location>
</feature>
<protein>
    <submittedName>
        <fullName evidence="10">MFS transporter</fullName>
    </submittedName>
</protein>
<feature type="transmembrane region" description="Helical" evidence="8">
    <location>
        <begin position="336"/>
        <end position="357"/>
    </location>
</feature>
<feature type="transmembrane region" description="Helical" evidence="8">
    <location>
        <begin position="12"/>
        <end position="35"/>
    </location>
</feature>
<name>A0ABU7NI51_9ACTN</name>
<keyword evidence="4 8" id="KW-0812">Transmembrane</keyword>
<comment type="caution">
    <text evidence="10">The sequence shown here is derived from an EMBL/GenBank/DDBJ whole genome shotgun (WGS) entry which is preliminary data.</text>
</comment>
<feature type="transmembrane region" description="Helical" evidence="8">
    <location>
        <begin position="79"/>
        <end position="98"/>
    </location>
</feature>
<sequence>MLSDLRVNRAWLGLIVLMLPTLLVAMDMTALLLALPRLSADLGATGVQQLWISDSYGLMVAGLVITMGTLGDRIGRRRLLMIGGAAFAVLSVVAAFAVGPLMLIVARALLGVAGATLAPSTLALITNMFRDERPRGQAIAVWATCVALVFAGLAMAGTGLLVTQYLQSVLGFSPVASAVLFAPMGLGVAVGTMAAPALARRMRQTTAIAGGLVGSALGSLLLVGVGIGGASALPLVMTGIAVLALGTGPLFALGTGLVVGSVPPERAGSAASMSETGNYFGGSLGFALLGLVAAVIYRGRMHGTSDSLAGAVATSRHLPAGRRAELLHTAREAFTSSLHVTGLTAAVLFAGLAVLTLTMRPAARTTPAALPDYETTGA</sequence>
<keyword evidence="6 8" id="KW-0472">Membrane</keyword>
<dbReference type="InterPro" id="IPR020846">
    <property type="entry name" value="MFS_dom"/>
</dbReference>
<dbReference type="CDD" id="cd17321">
    <property type="entry name" value="MFS_MMR_MDR_like"/>
    <property type="match status" value="1"/>
</dbReference>
<comment type="subcellular location">
    <subcellularLocation>
        <location evidence="1">Cell membrane</location>
        <topology evidence="1">Multi-pass membrane protein</topology>
    </subcellularLocation>
</comment>
<keyword evidence="11" id="KW-1185">Reference proteome</keyword>
<evidence type="ECO:0000313" key="11">
    <source>
        <dbReference type="Proteomes" id="UP001307760"/>
    </source>
</evidence>
<dbReference type="EMBL" id="JAZBJP010000001">
    <property type="protein sequence ID" value="MEE4418117.1"/>
    <property type="molecule type" value="Genomic_DNA"/>
</dbReference>
<evidence type="ECO:0000256" key="2">
    <source>
        <dbReference type="ARBA" id="ARBA00022448"/>
    </source>
</evidence>
<evidence type="ECO:0000256" key="4">
    <source>
        <dbReference type="ARBA" id="ARBA00022692"/>
    </source>
</evidence>
<evidence type="ECO:0000313" key="10">
    <source>
        <dbReference type="EMBL" id="MEE4418117.1"/>
    </source>
</evidence>
<dbReference type="InterPro" id="IPR036259">
    <property type="entry name" value="MFS_trans_sf"/>
</dbReference>
<dbReference type="SUPFAM" id="SSF103473">
    <property type="entry name" value="MFS general substrate transporter"/>
    <property type="match status" value="1"/>
</dbReference>
<feature type="transmembrane region" description="Helical" evidence="8">
    <location>
        <begin position="207"/>
        <end position="229"/>
    </location>
</feature>
<dbReference type="Pfam" id="PF07690">
    <property type="entry name" value="MFS_1"/>
    <property type="match status" value="1"/>
</dbReference>
<evidence type="ECO:0000256" key="1">
    <source>
        <dbReference type="ARBA" id="ARBA00004651"/>
    </source>
</evidence>
<feature type="transmembrane region" description="Helical" evidence="8">
    <location>
        <begin position="175"/>
        <end position="195"/>
    </location>
</feature>
<evidence type="ECO:0000256" key="3">
    <source>
        <dbReference type="ARBA" id="ARBA00022475"/>
    </source>
</evidence>